<dbReference type="AlphaFoldDB" id="A0A5D3B5W3"/>
<accession>A0A5D3B5W3</accession>
<evidence type="ECO:0000313" key="4">
    <source>
        <dbReference type="Proteomes" id="UP000322245"/>
    </source>
</evidence>
<evidence type="ECO:0000313" key="3">
    <source>
        <dbReference type="EMBL" id="TYJ57563.1"/>
    </source>
</evidence>
<evidence type="ECO:0000256" key="2">
    <source>
        <dbReference type="SAM" id="SignalP"/>
    </source>
</evidence>
<feature type="signal peptide" evidence="2">
    <location>
        <begin position="1"/>
        <end position="21"/>
    </location>
</feature>
<feature type="region of interest" description="Disordered" evidence="1">
    <location>
        <begin position="90"/>
        <end position="113"/>
    </location>
</feature>
<name>A0A5D3B5W3_9TREE</name>
<dbReference type="EMBL" id="NIDF01000011">
    <property type="protein sequence ID" value="TYJ57563.1"/>
    <property type="molecule type" value="Genomic_DNA"/>
</dbReference>
<sequence length="182" mass="18594">MLRPTLFILFSAILFAHLCEGQRLATRIDDDGHTIVITGPNGFQGTSALPSDWTTSGYTFRTSAKAQTTTSASSAVATGFHGINKDAKWANSTDSDNSTDSASQSLDESTSTTATATNTINVNGAASAKSTTASIAQSSASSASASQSDSAGIKLAVQSHTSALITAMVVMSVVCMSTSLVI</sequence>
<reference evidence="3 4" key="1">
    <citation type="submission" date="2017-05" db="EMBL/GenBank/DDBJ databases">
        <title>The Genome Sequence of Tsuchiyaea wingfieldii DSM 27421.</title>
        <authorList>
            <person name="Cuomo C."/>
            <person name="Passer A."/>
            <person name="Billmyre B."/>
            <person name="Heitman J."/>
        </authorList>
    </citation>
    <scope>NUCLEOTIDE SEQUENCE [LARGE SCALE GENOMIC DNA]</scope>
    <source>
        <strain evidence="3 4">DSM 27421</strain>
    </source>
</reference>
<dbReference type="Proteomes" id="UP000322245">
    <property type="component" value="Unassembled WGS sequence"/>
</dbReference>
<feature type="chain" id="PRO_5022889632" evidence="2">
    <location>
        <begin position="22"/>
        <end position="182"/>
    </location>
</feature>
<keyword evidence="4" id="KW-1185">Reference proteome</keyword>
<evidence type="ECO:0000256" key="1">
    <source>
        <dbReference type="SAM" id="MobiDB-lite"/>
    </source>
</evidence>
<proteinExistence type="predicted"/>
<comment type="caution">
    <text evidence="3">The sequence shown here is derived from an EMBL/GenBank/DDBJ whole genome shotgun (WGS) entry which is preliminary data.</text>
</comment>
<organism evidence="3 4">
    <name type="scientific">Cryptococcus floricola</name>
    <dbReference type="NCBI Taxonomy" id="2591691"/>
    <lineage>
        <taxon>Eukaryota</taxon>
        <taxon>Fungi</taxon>
        <taxon>Dikarya</taxon>
        <taxon>Basidiomycota</taxon>
        <taxon>Agaricomycotina</taxon>
        <taxon>Tremellomycetes</taxon>
        <taxon>Tremellales</taxon>
        <taxon>Cryptococcaceae</taxon>
        <taxon>Cryptococcus</taxon>
    </lineage>
</organism>
<keyword evidence="2" id="KW-0732">Signal</keyword>
<protein>
    <submittedName>
        <fullName evidence="3">Uncharacterized protein</fullName>
    </submittedName>
</protein>
<gene>
    <name evidence="3" type="ORF">B9479_001645</name>
</gene>